<organism evidence="2 3">
    <name type="scientific">Mugilogobius chulae</name>
    <name type="common">yellowstripe goby</name>
    <dbReference type="NCBI Taxonomy" id="88201"/>
    <lineage>
        <taxon>Eukaryota</taxon>
        <taxon>Metazoa</taxon>
        <taxon>Chordata</taxon>
        <taxon>Craniata</taxon>
        <taxon>Vertebrata</taxon>
        <taxon>Euteleostomi</taxon>
        <taxon>Actinopterygii</taxon>
        <taxon>Neopterygii</taxon>
        <taxon>Teleostei</taxon>
        <taxon>Neoteleostei</taxon>
        <taxon>Acanthomorphata</taxon>
        <taxon>Gobiaria</taxon>
        <taxon>Gobiiformes</taxon>
        <taxon>Gobioidei</taxon>
        <taxon>Gobiidae</taxon>
        <taxon>Gobionellinae</taxon>
        <taxon>Mugilogobius</taxon>
    </lineage>
</organism>
<protein>
    <submittedName>
        <fullName evidence="2">Uncharacterized protein</fullName>
    </submittedName>
</protein>
<gene>
    <name evidence="2" type="ORF">WMY93_031106</name>
</gene>
<accession>A0AAW0MDZ5</accession>
<dbReference type="Proteomes" id="UP001460270">
    <property type="component" value="Unassembled WGS sequence"/>
</dbReference>
<dbReference type="EMBL" id="JBBPFD010000543">
    <property type="protein sequence ID" value="KAK7878287.1"/>
    <property type="molecule type" value="Genomic_DNA"/>
</dbReference>
<evidence type="ECO:0000313" key="2">
    <source>
        <dbReference type="EMBL" id="KAK7878287.1"/>
    </source>
</evidence>
<evidence type="ECO:0000256" key="1">
    <source>
        <dbReference type="SAM" id="MobiDB-lite"/>
    </source>
</evidence>
<feature type="region of interest" description="Disordered" evidence="1">
    <location>
        <begin position="188"/>
        <end position="209"/>
    </location>
</feature>
<sequence length="705" mass="77483">MSHAFSKEREERMVLIEEELAHVALQDRSSAGDHKTHHEVLREFSRSRFSCRERLERYTRLGLVPVHRDVDSWLYVSEDPQLAVAVEEIVNTFSPALSLELQLYSILGSESDYATCLVRYLVGCYSTNQARLHVKNTLRNMVRWHVLAGFVPCVFLPWAKLRALGECLSSNAAIKTLASPRADAGPWSTAKAYRGKRDRNSAGERIPQRPRARPLLRTLPCGFSLADASREAEQERGAHESALRSLLDVPLTKLPDAFGLLMRNAVPRVRLSIVCKMLREWTDRDVGLKRDTAREMEFKIAAVALWGAIKTLEHGRCPLIPECRASSCVAFYDAETDLVTAAVDGVLYRRVSVCDGSWSSDSLSHSSLAKRAHVAAKNWADLFREMSRGLTAASARHVYTSSGSEGSSLAHLADVVLASRDSQRCAGISAAGNSFDRPLLDNLSRFLTADRPGIFGLSAEELPDVFLRSGVGTTFSEHKAASVSHSLSKMMGSMISDGKNVLLLRRFLSEVTSQPRAALARLAADCKDVGLMRAAEKLAAVVNAGGLSRANDLSPAADRVTDLGNDAKLICNYPCSVTVAHLEETLSMWTNFWRSALSGFSQFSRRHNTIQYNNREGGRELESGSPSHVFHAALVALLNVSGVVFADSLSIRKPDASLTVSEIMLTRDSLQPVAYGLLLSNKLGLRPSDLKSGNDRPEVVSSRIH</sequence>
<name>A0AAW0MDZ5_9GOBI</name>
<evidence type="ECO:0000313" key="3">
    <source>
        <dbReference type="Proteomes" id="UP001460270"/>
    </source>
</evidence>
<dbReference type="AlphaFoldDB" id="A0AAW0MDZ5"/>
<keyword evidence="3" id="KW-1185">Reference proteome</keyword>
<comment type="caution">
    <text evidence="2">The sequence shown here is derived from an EMBL/GenBank/DDBJ whole genome shotgun (WGS) entry which is preliminary data.</text>
</comment>
<reference evidence="3" key="1">
    <citation type="submission" date="2024-04" db="EMBL/GenBank/DDBJ databases">
        <title>Salinicola lusitanus LLJ914,a marine bacterium isolated from the Okinawa Trough.</title>
        <authorList>
            <person name="Li J."/>
        </authorList>
    </citation>
    <scope>NUCLEOTIDE SEQUENCE [LARGE SCALE GENOMIC DNA]</scope>
</reference>
<proteinExistence type="predicted"/>